<proteinExistence type="predicted"/>
<dbReference type="HOGENOM" id="CLU_1692318_0_0_11"/>
<organism evidence="2 3">
    <name type="scientific">Catenulispora acidiphila (strain DSM 44928 / JCM 14897 / NBRC 102108 / NRRL B-24433 / ID139908)</name>
    <dbReference type="NCBI Taxonomy" id="479433"/>
    <lineage>
        <taxon>Bacteria</taxon>
        <taxon>Bacillati</taxon>
        <taxon>Actinomycetota</taxon>
        <taxon>Actinomycetes</taxon>
        <taxon>Catenulisporales</taxon>
        <taxon>Catenulisporaceae</taxon>
        <taxon>Catenulispora</taxon>
    </lineage>
</organism>
<evidence type="ECO:0000256" key="1">
    <source>
        <dbReference type="SAM" id="SignalP"/>
    </source>
</evidence>
<dbReference type="Proteomes" id="UP000000851">
    <property type="component" value="Chromosome"/>
</dbReference>
<feature type="signal peptide" evidence="1">
    <location>
        <begin position="1"/>
        <end position="36"/>
    </location>
</feature>
<keyword evidence="3" id="KW-1185">Reference proteome</keyword>
<evidence type="ECO:0000313" key="3">
    <source>
        <dbReference type="Proteomes" id="UP000000851"/>
    </source>
</evidence>
<evidence type="ECO:0008006" key="4">
    <source>
        <dbReference type="Google" id="ProtNLM"/>
    </source>
</evidence>
<dbReference type="AlphaFoldDB" id="C7Q390"/>
<dbReference type="STRING" id="479433.Caci_4966"/>
<name>C7Q390_CATAD</name>
<dbReference type="KEGG" id="cai:Caci_4966"/>
<feature type="chain" id="PRO_5002982750" description="Lipoprotein" evidence="1">
    <location>
        <begin position="37"/>
        <end position="155"/>
    </location>
</feature>
<keyword evidence="1" id="KW-0732">Signal</keyword>
<accession>C7Q390</accession>
<dbReference type="EMBL" id="CP001700">
    <property type="protein sequence ID" value="ACU73826.1"/>
    <property type="molecule type" value="Genomic_DNA"/>
</dbReference>
<dbReference type="PROSITE" id="PS51257">
    <property type="entry name" value="PROKAR_LIPOPROTEIN"/>
    <property type="match status" value="1"/>
</dbReference>
<sequence precursor="true">MNVLRHSWAGLAKWVTTAVAILGTAILSGCSSTQHAASSAPTSSPDVSTPAATSASGTCLSGTFAVVVPTTDNPVRSACLHMDTTVEIELLALRGVTWSAPATSDPSVATVTDQVAPIGTRHDLIRLLRSGTVTFTSVSTGTPPKQWTLTLTVVP</sequence>
<evidence type="ECO:0000313" key="2">
    <source>
        <dbReference type="EMBL" id="ACU73826.1"/>
    </source>
</evidence>
<protein>
    <recommendedName>
        <fullName evidence="4">Lipoprotein</fullName>
    </recommendedName>
</protein>
<gene>
    <name evidence="2" type="ordered locus">Caci_4966</name>
</gene>
<reference evidence="2 3" key="1">
    <citation type="journal article" date="2009" name="Stand. Genomic Sci.">
        <title>Complete genome sequence of Catenulispora acidiphila type strain (ID 139908).</title>
        <authorList>
            <person name="Copeland A."/>
            <person name="Lapidus A."/>
            <person name="Glavina Del Rio T."/>
            <person name="Nolan M."/>
            <person name="Lucas S."/>
            <person name="Chen F."/>
            <person name="Tice H."/>
            <person name="Cheng J.F."/>
            <person name="Bruce D."/>
            <person name="Goodwin L."/>
            <person name="Pitluck S."/>
            <person name="Mikhailova N."/>
            <person name="Pati A."/>
            <person name="Ivanova N."/>
            <person name="Mavromatis K."/>
            <person name="Chen A."/>
            <person name="Palaniappan K."/>
            <person name="Chain P."/>
            <person name="Land M."/>
            <person name="Hauser L."/>
            <person name="Chang Y.J."/>
            <person name="Jeffries C.D."/>
            <person name="Chertkov O."/>
            <person name="Brettin T."/>
            <person name="Detter J.C."/>
            <person name="Han C."/>
            <person name="Ali Z."/>
            <person name="Tindall B.J."/>
            <person name="Goker M."/>
            <person name="Bristow J."/>
            <person name="Eisen J.A."/>
            <person name="Markowitz V."/>
            <person name="Hugenholtz P."/>
            <person name="Kyrpides N.C."/>
            <person name="Klenk H.P."/>
        </authorList>
    </citation>
    <scope>NUCLEOTIDE SEQUENCE [LARGE SCALE GENOMIC DNA]</scope>
    <source>
        <strain evidence="3">DSM 44928 / JCM 14897 / NBRC 102108 / NRRL B-24433 / ID139908</strain>
    </source>
</reference>
<dbReference type="InParanoid" id="C7Q390"/>